<dbReference type="PANTHER" id="PTHR43399:SF4">
    <property type="entry name" value="CELL WALL-ASSOCIATED PROTEASE"/>
    <property type="match status" value="1"/>
</dbReference>
<dbReference type="GO" id="GO:0004252">
    <property type="term" value="F:serine-type endopeptidase activity"/>
    <property type="evidence" value="ECO:0007669"/>
    <property type="project" value="UniProtKB-UniRule"/>
</dbReference>
<dbReference type="SUPFAM" id="SSF52743">
    <property type="entry name" value="Subtilisin-like"/>
    <property type="match status" value="1"/>
</dbReference>
<feature type="compositionally biased region" description="Pro residues" evidence="9">
    <location>
        <begin position="734"/>
        <end position="748"/>
    </location>
</feature>
<evidence type="ECO:0000256" key="7">
    <source>
        <dbReference type="PROSITE-ProRule" id="PRU01240"/>
    </source>
</evidence>
<comment type="similarity">
    <text evidence="1 7 8">Belongs to the peptidase S8 family.</text>
</comment>
<keyword evidence="3 7" id="KW-0378">Hydrolase</keyword>
<dbReference type="InterPro" id="IPR023827">
    <property type="entry name" value="Peptidase_S8_Asp-AS"/>
</dbReference>
<evidence type="ECO:0000256" key="2">
    <source>
        <dbReference type="ARBA" id="ARBA00022670"/>
    </source>
</evidence>
<feature type="compositionally biased region" description="Low complexity" evidence="9">
    <location>
        <begin position="705"/>
        <end position="733"/>
    </location>
</feature>
<sequence length="861" mass="92316">MKRLASLTQCFTFLLLTKSTYGVVEAKKKIVLPEDKETRHSRVQSGAYTGSVRMKMTRDTDEKMAKHASIIATEMRCKKPGIEPERVFRHAGANEEKHVKANLDLWYEADCVIEPYVSIEEDKLEADNQRSRFASALVSDGLNRLEKLLEAPEFHETAHALDFIYPALRTQISYVTNDPLLSSQSGHYDAINLGDAWDITAGNENIVVQVVDTGLDFGHPEFVENIWNNDDEICDNGVDDDNNGYTDDCYGYNHADDDTDLLGDGSHGTHCSGTIAADNDNEEFGAGVAGGKGGEAGASLMTSVVFGTSYTTGFAEALVYGADNGAHISSNSWGYTTPDVYDQDVLDAIDYAVNEGVIVVFAAGNDDSSDCYYPGCYENVIGVAAVDNDRVRASFSNYGDWVDISAPGVNIYSTVSVADGSFDYYSGTSMACPHVAGLLALGLGINSGMSTEDTMQCLTSTATSLDDDNPNYIDELGVGMIDAFAFVSCMGVNATSAPTGTPTTALPTTSAMPTPDCVCEYEAQLTIFTDAYPGETTWEIESNDDRCGAYFEEGGPYESSDTTYTRTISSLCSDTSYKFTIFDSWGDGICCSHGDGFYELVQGTVVASGDEFDASESTSFTAIATSSSPTDVPTKAPTGCTADYDVWIGDGFCDPAPYNSWECSWDGGDCCEETCVTNQTNTKSTCGMNGYTCLDPMTATPTSLPTKNPSSAPTSAPTTSNPSYVPTSSNPSHSPTPAPSTTPTPAPSKFPSAVSCEPDSTTWYYKKDWKDCDWVSKSSSSRCTIEGNDGTLASESCMETCTGCGAPIPFPTGCADSTSWYKSNRPEKDCEWVSEYTNRCSKTGEDGTNGYTGCPLTCGTC</sequence>
<evidence type="ECO:0000256" key="3">
    <source>
        <dbReference type="ARBA" id="ARBA00022801"/>
    </source>
</evidence>
<keyword evidence="10" id="KW-0732">Signal</keyword>
<feature type="chain" id="PRO_5030574845" description="subtilisin" evidence="10">
    <location>
        <begin position="23"/>
        <end position="861"/>
    </location>
</feature>
<dbReference type="PANTHER" id="PTHR43399">
    <property type="entry name" value="SUBTILISIN-RELATED"/>
    <property type="match status" value="1"/>
</dbReference>
<dbReference type="PROSITE" id="PS00136">
    <property type="entry name" value="SUBTILASE_ASP"/>
    <property type="match status" value="1"/>
</dbReference>
<feature type="active site" description="Charge relay system" evidence="7">
    <location>
        <position position="212"/>
    </location>
</feature>
<feature type="region of interest" description="Disordered" evidence="9">
    <location>
        <begin position="702"/>
        <end position="758"/>
    </location>
</feature>
<name>A0A7S2AUS9_9STRA</name>
<dbReference type="PRINTS" id="PR00723">
    <property type="entry name" value="SUBTILISIN"/>
</dbReference>
<dbReference type="PROSITE" id="PS00138">
    <property type="entry name" value="SUBTILASE_SER"/>
    <property type="match status" value="1"/>
</dbReference>
<dbReference type="GO" id="GO:0006508">
    <property type="term" value="P:proteolysis"/>
    <property type="evidence" value="ECO:0007669"/>
    <property type="project" value="UniProtKB-KW"/>
</dbReference>
<accession>A0A7S2AUS9</accession>
<dbReference type="InterPro" id="IPR022398">
    <property type="entry name" value="Peptidase_S8_His-AS"/>
</dbReference>
<evidence type="ECO:0000256" key="4">
    <source>
        <dbReference type="ARBA" id="ARBA00022825"/>
    </source>
</evidence>
<feature type="domain" description="Peptidase S8/S53" evidence="11">
    <location>
        <begin position="204"/>
        <end position="471"/>
    </location>
</feature>
<feature type="active site" description="Charge relay system" evidence="7">
    <location>
        <position position="429"/>
    </location>
</feature>
<evidence type="ECO:0000256" key="9">
    <source>
        <dbReference type="SAM" id="MobiDB-lite"/>
    </source>
</evidence>
<evidence type="ECO:0000256" key="5">
    <source>
        <dbReference type="ARBA" id="ARBA00023529"/>
    </source>
</evidence>
<dbReference type="Gene3D" id="3.40.50.200">
    <property type="entry name" value="Peptidase S8/S53 domain"/>
    <property type="match status" value="1"/>
</dbReference>
<dbReference type="AlphaFoldDB" id="A0A7S2AUS9"/>
<dbReference type="InterPro" id="IPR015500">
    <property type="entry name" value="Peptidase_S8_subtilisin-rel"/>
</dbReference>
<dbReference type="PROSITE" id="PS00137">
    <property type="entry name" value="SUBTILASE_HIS"/>
    <property type="match status" value="1"/>
</dbReference>
<evidence type="ECO:0000256" key="1">
    <source>
        <dbReference type="ARBA" id="ARBA00011073"/>
    </source>
</evidence>
<evidence type="ECO:0000256" key="8">
    <source>
        <dbReference type="RuleBase" id="RU003355"/>
    </source>
</evidence>
<dbReference type="InterPro" id="IPR000209">
    <property type="entry name" value="Peptidase_S8/S53_dom"/>
</dbReference>
<proteinExistence type="inferred from homology"/>
<keyword evidence="2 7" id="KW-0645">Protease</keyword>
<dbReference type="InterPro" id="IPR051048">
    <property type="entry name" value="Peptidase_S8/S53_subtilisin"/>
</dbReference>
<feature type="signal peptide" evidence="10">
    <location>
        <begin position="1"/>
        <end position="22"/>
    </location>
</feature>
<comment type="catalytic activity">
    <reaction evidence="5">
        <text>Hydrolysis of proteins with broad specificity for peptide bonds, and a preference for a large uncharged residue in P1. Hydrolyzes peptide amides.</text>
        <dbReference type="EC" id="3.4.21.62"/>
    </reaction>
</comment>
<evidence type="ECO:0000313" key="12">
    <source>
        <dbReference type="EMBL" id="CAD9378325.1"/>
    </source>
</evidence>
<dbReference type="EC" id="3.4.21.62" evidence="6"/>
<reference evidence="12" key="1">
    <citation type="submission" date="2021-01" db="EMBL/GenBank/DDBJ databases">
        <authorList>
            <person name="Corre E."/>
            <person name="Pelletier E."/>
            <person name="Niang G."/>
            <person name="Scheremetjew M."/>
            <person name="Finn R."/>
            <person name="Kale V."/>
            <person name="Holt S."/>
            <person name="Cochrane G."/>
            <person name="Meng A."/>
            <person name="Brown T."/>
            <person name="Cohen L."/>
        </authorList>
    </citation>
    <scope>NUCLEOTIDE SEQUENCE</scope>
    <source>
        <strain evidence="12">CCMP1381</strain>
    </source>
</reference>
<evidence type="ECO:0000259" key="11">
    <source>
        <dbReference type="Pfam" id="PF00082"/>
    </source>
</evidence>
<evidence type="ECO:0000256" key="6">
    <source>
        <dbReference type="ARBA" id="ARBA00023619"/>
    </source>
</evidence>
<dbReference type="PROSITE" id="PS51892">
    <property type="entry name" value="SUBTILASE"/>
    <property type="match status" value="1"/>
</dbReference>
<evidence type="ECO:0000256" key="10">
    <source>
        <dbReference type="SAM" id="SignalP"/>
    </source>
</evidence>
<dbReference type="Pfam" id="PF00082">
    <property type="entry name" value="Peptidase_S8"/>
    <property type="match status" value="1"/>
</dbReference>
<gene>
    <name evidence="12" type="ORF">DSPE1174_LOCUS3519</name>
</gene>
<feature type="active site" description="Charge relay system" evidence="7">
    <location>
        <position position="267"/>
    </location>
</feature>
<dbReference type="EMBL" id="HBGS01006682">
    <property type="protein sequence ID" value="CAD9378325.1"/>
    <property type="molecule type" value="Transcribed_RNA"/>
</dbReference>
<organism evidence="12">
    <name type="scientific">Octactis speculum</name>
    <dbReference type="NCBI Taxonomy" id="3111310"/>
    <lineage>
        <taxon>Eukaryota</taxon>
        <taxon>Sar</taxon>
        <taxon>Stramenopiles</taxon>
        <taxon>Ochrophyta</taxon>
        <taxon>Dictyochophyceae</taxon>
        <taxon>Dictyochales</taxon>
        <taxon>Dictyochaceae</taxon>
        <taxon>Octactis</taxon>
    </lineage>
</organism>
<dbReference type="InterPro" id="IPR036852">
    <property type="entry name" value="Peptidase_S8/S53_dom_sf"/>
</dbReference>
<protein>
    <recommendedName>
        <fullName evidence="6">subtilisin</fullName>
        <ecNumber evidence="6">3.4.21.62</ecNumber>
    </recommendedName>
</protein>
<keyword evidence="4 7" id="KW-0720">Serine protease</keyword>
<dbReference type="InterPro" id="IPR023828">
    <property type="entry name" value="Peptidase_S8_Ser-AS"/>
</dbReference>